<dbReference type="CDD" id="cd19481">
    <property type="entry name" value="RecA-like_protease"/>
    <property type="match status" value="2"/>
</dbReference>
<proteinExistence type="inferred from homology"/>
<evidence type="ECO:0000256" key="2">
    <source>
        <dbReference type="SAM" id="MobiDB-lite"/>
    </source>
</evidence>
<dbReference type="InterPro" id="IPR027417">
    <property type="entry name" value="P-loop_NTPase"/>
</dbReference>
<comment type="similarity">
    <text evidence="1">Belongs to the AAA ATPase family.</text>
</comment>
<organism evidence="5 6">
    <name type="scientific">Undibacterium arcticum</name>
    <dbReference type="NCBI Taxonomy" id="1762892"/>
    <lineage>
        <taxon>Bacteria</taxon>
        <taxon>Pseudomonadati</taxon>
        <taxon>Pseudomonadota</taxon>
        <taxon>Betaproteobacteria</taxon>
        <taxon>Burkholderiales</taxon>
        <taxon>Oxalobacteraceae</taxon>
        <taxon>Undibacterium</taxon>
    </lineage>
</organism>
<feature type="domain" description="AAA+ ATPase" evidence="4">
    <location>
        <begin position="458"/>
        <end position="587"/>
    </location>
</feature>
<keyword evidence="3" id="KW-0812">Transmembrane</keyword>
<sequence length="665" mass="72802">MNELTKQRAGDSSKTTSLLLYGYEAFYLFVTVVLNYGMWRQSQDHFVWQSVATALSIIHICYLFQALHVFRRVDLFIAIGFLLAQLMVIWKFAQLGSGWILVLILGQGLRMAWSAAADRATNSQQTAHPGSPSTSVTAQMQAASMAPANPTAAHDTHRFPAQWPKRVLDDIHGMEEVKQRLKRAATEIVAPSTDPSRHPNGRNGILLFGDPGNGKTALVDALAGEMGLKYITVTYGDVASKWINETTEHVMISFREAVAQAPCLLFFDEIDSLIPSRTSPAGGGFDETSKTTNSILTEIVNIRNKGVIVVGATNFLDKLDKAAIREGRFDYKIEVPTPDIHARLGILLESLMHNLPHVPYDPDSVHTVALRWDGYSVKRIQAVGEELAEMDRERPIIKVEGEQLLAALRRVQGRKGKIPADTKDIADLILPTKLRQKLTSISVRMKEFERVERLGGTVPAGLLFSGEPGTGKTETARSLAKASGWAFLFTSGNDLINNPAEIDRILAEAKDIRPCIVFIDEADDILANRKMSHVTSVTNKLLAAMDGASGKTKDIVYVAATNHPDQIDPAALRGGRFTEKLYFPLPDRAGIEQFVERWMSQSPASFAMDLSAASIAVAIGVDTSIADASAILQEAVNQMIGRSNDTQGTPVEMMDVLEAKNVVLG</sequence>
<dbReference type="InterPro" id="IPR003960">
    <property type="entry name" value="ATPase_AAA_CS"/>
</dbReference>
<feature type="region of interest" description="Disordered" evidence="2">
    <location>
        <begin position="120"/>
        <end position="156"/>
    </location>
</feature>
<keyword evidence="1" id="KW-0547">Nucleotide-binding</keyword>
<reference evidence="6" key="1">
    <citation type="journal article" date="2019" name="Int. J. Syst. Evol. Microbiol.">
        <title>The Global Catalogue of Microorganisms (GCM) 10K type strain sequencing project: providing services to taxonomists for standard genome sequencing and annotation.</title>
        <authorList>
            <consortium name="The Broad Institute Genomics Platform"/>
            <consortium name="The Broad Institute Genome Sequencing Center for Infectious Disease"/>
            <person name="Wu L."/>
            <person name="Ma J."/>
        </authorList>
    </citation>
    <scope>NUCLEOTIDE SEQUENCE [LARGE SCALE GENOMIC DNA]</scope>
    <source>
        <strain evidence="6">KCTC 42986</strain>
    </source>
</reference>
<dbReference type="PROSITE" id="PS00674">
    <property type="entry name" value="AAA"/>
    <property type="match status" value="1"/>
</dbReference>
<dbReference type="Gene3D" id="1.10.8.60">
    <property type="match status" value="2"/>
</dbReference>
<keyword evidence="1" id="KW-0067">ATP-binding</keyword>
<comment type="caution">
    <text evidence="5">The sequence shown here is derived from an EMBL/GenBank/DDBJ whole genome shotgun (WGS) entry which is preliminary data.</text>
</comment>
<feature type="transmembrane region" description="Helical" evidence="3">
    <location>
        <begin position="45"/>
        <end position="63"/>
    </location>
</feature>
<dbReference type="PANTHER" id="PTHR23077">
    <property type="entry name" value="AAA-FAMILY ATPASE"/>
    <property type="match status" value="1"/>
</dbReference>
<feature type="transmembrane region" description="Helical" evidence="3">
    <location>
        <begin position="75"/>
        <end position="93"/>
    </location>
</feature>
<dbReference type="SMART" id="SM00382">
    <property type="entry name" value="AAA"/>
    <property type="match status" value="2"/>
</dbReference>
<accession>A0ABV7F8Y0</accession>
<feature type="transmembrane region" description="Helical" evidence="3">
    <location>
        <begin position="20"/>
        <end position="39"/>
    </location>
</feature>
<dbReference type="EMBL" id="JBHRTP010000071">
    <property type="protein sequence ID" value="MFC3110192.1"/>
    <property type="molecule type" value="Genomic_DNA"/>
</dbReference>
<evidence type="ECO:0000313" key="5">
    <source>
        <dbReference type="EMBL" id="MFC3110192.1"/>
    </source>
</evidence>
<keyword evidence="3" id="KW-0472">Membrane</keyword>
<gene>
    <name evidence="5" type="ORF">ACFOFO_19875</name>
</gene>
<keyword evidence="6" id="KW-1185">Reference proteome</keyword>
<dbReference type="Proteomes" id="UP001595530">
    <property type="component" value="Unassembled WGS sequence"/>
</dbReference>
<dbReference type="Gene3D" id="3.40.50.300">
    <property type="entry name" value="P-loop containing nucleotide triphosphate hydrolases"/>
    <property type="match status" value="2"/>
</dbReference>
<dbReference type="InterPro" id="IPR050168">
    <property type="entry name" value="AAA_ATPase_domain"/>
</dbReference>
<feature type="compositionally biased region" description="Polar residues" evidence="2">
    <location>
        <begin position="120"/>
        <end position="141"/>
    </location>
</feature>
<dbReference type="InterPro" id="IPR003593">
    <property type="entry name" value="AAA+_ATPase"/>
</dbReference>
<evidence type="ECO:0000259" key="4">
    <source>
        <dbReference type="SMART" id="SM00382"/>
    </source>
</evidence>
<dbReference type="SUPFAM" id="SSF52540">
    <property type="entry name" value="P-loop containing nucleoside triphosphate hydrolases"/>
    <property type="match status" value="2"/>
</dbReference>
<feature type="domain" description="AAA+ ATPase" evidence="4">
    <location>
        <begin position="201"/>
        <end position="339"/>
    </location>
</feature>
<keyword evidence="3" id="KW-1133">Transmembrane helix</keyword>
<dbReference type="Pfam" id="PF00004">
    <property type="entry name" value="AAA"/>
    <property type="match status" value="2"/>
</dbReference>
<dbReference type="RefSeq" id="WP_390332551.1">
    <property type="nucleotide sequence ID" value="NZ_JBHRTP010000071.1"/>
</dbReference>
<evidence type="ECO:0000256" key="1">
    <source>
        <dbReference type="RuleBase" id="RU003651"/>
    </source>
</evidence>
<evidence type="ECO:0000256" key="3">
    <source>
        <dbReference type="SAM" id="Phobius"/>
    </source>
</evidence>
<feature type="compositionally biased region" description="Low complexity" evidence="2">
    <location>
        <begin position="142"/>
        <end position="153"/>
    </location>
</feature>
<protein>
    <submittedName>
        <fullName evidence="5">AAA family ATPase</fullName>
    </submittedName>
</protein>
<dbReference type="InterPro" id="IPR003959">
    <property type="entry name" value="ATPase_AAA_core"/>
</dbReference>
<evidence type="ECO:0000313" key="6">
    <source>
        <dbReference type="Proteomes" id="UP001595530"/>
    </source>
</evidence>
<name>A0ABV7F8Y0_9BURK</name>